<feature type="region of interest" description="Disordered" evidence="1">
    <location>
        <begin position="1"/>
        <end position="79"/>
    </location>
</feature>
<accession>A0AAD9ETT9</accession>
<reference evidence="2" key="1">
    <citation type="submission" date="2023-04" db="EMBL/GenBank/DDBJ databases">
        <title>Chromosome-level genome of Chaenocephalus aceratus.</title>
        <authorList>
            <person name="Park H."/>
        </authorList>
    </citation>
    <scope>NUCLEOTIDE SEQUENCE</scope>
    <source>
        <strain evidence="2">DE</strain>
        <tissue evidence="2">Muscle</tissue>
    </source>
</reference>
<dbReference type="Proteomes" id="UP001228049">
    <property type="component" value="Unassembled WGS sequence"/>
</dbReference>
<protein>
    <submittedName>
        <fullName evidence="2">Major facilitator superfamily domain containing protein 6-A</fullName>
    </submittedName>
</protein>
<keyword evidence="3" id="KW-1185">Reference proteome</keyword>
<name>A0AAD9ETT9_DISEL</name>
<organism evidence="2 3">
    <name type="scientific">Dissostichus eleginoides</name>
    <name type="common">Patagonian toothfish</name>
    <name type="synonym">Dissostichus amissus</name>
    <dbReference type="NCBI Taxonomy" id="100907"/>
    <lineage>
        <taxon>Eukaryota</taxon>
        <taxon>Metazoa</taxon>
        <taxon>Chordata</taxon>
        <taxon>Craniata</taxon>
        <taxon>Vertebrata</taxon>
        <taxon>Euteleostomi</taxon>
        <taxon>Actinopterygii</taxon>
        <taxon>Neopterygii</taxon>
        <taxon>Teleostei</taxon>
        <taxon>Neoteleostei</taxon>
        <taxon>Acanthomorphata</taxon>
        <taxon>Eupercaria</taxon>
        <taxon>Perciformes</taxon>
        <taxon>Notothenioidei</taxon>
        <taxon>Nototheniidae</taxon>
        <taxon>Dissostichus</taxon>
    </lineage>
</organism>
<evidence type="ECO:0000313" key="2">
    <source>
        <dbReference type="EMBL" id="KAK1876831.1"/>
    </source>
</evidence>
<proteinExistence type="predicted"/>
<dbReference type="EMBL" id="JASDAP010000028">
    <property type="protein sequence ID" value="KAK1876831.1"/>
    <property type="molecule type" value="Genomic_DNA"/>
</dbReference>
<gene>
    <name evidence="2" type="ORF">KUDE01_002152</name>
</gene>
<evidence type="ECO:0000313" key="3">
    <source>
        <dbReference type="Proteomes" id="UP001228049"/>
    </source>
</evidence>
<comment type="caution">
    <text evidence="2">The sequence shown here is derived from an EMBL/GenBank/DDBJ whole genome shotgun (WGS) entry which is preliminary data.</text>
</comment>
<dbReference type="AlphaFoldDB" id="A0AAD9ETT9"/>
<evidence type="ECO:0000256" key="1">
    <source>
        <dbReference type="SAM" id="MobiDB-lite"/>
    </source>
</evidence>
<sequence>MITDYFLTAPVEVAPLSGSDSESDSPDTDSSPQTTDADVEEDTTKDRPLVSDPVAETLQTAAGHYVSEDSANETEKACA</sequence>